<keyword evidence="2" id="KW-1185">Reference proteome</keyword>
<evidence type="ECO:0000313" key="1">
    <source>
        <dbReference type="EMBL" id="MER9287427.1"/>
    </source>
</evidence>
<gene>
    <name evidence="1" type="ORF">NKI81_26370</name>
</gene>
<reference evidence="1 2" key="1">
    <citation type="journal article" date="2024" name="Proc. Natl. Acad. Sci. U.S.A.">
        <title>The evolutionary genomics of adaptation to stress in wild rhizobium bacteria.</title>
        <authorList>
            <person name="Kehlet-Delgado H."/>
            <person name="Montoya A.P."/>
            <person name="Jensen K.T."/>
            <person name="Wendlandt C.E."/>
            <person name="Dexheimer C."/>
            <person name="Roberts M."/>
            <person name="Torres Martinez L."/>
            <person name="Friesen M.L."/>
            <person name="Griffitts J.S."/>
            <person name="Porter S.S."/>
        </authorList>
    </citation>
    <scope>NUCLEOTIDE SEQUENCE [LARGE SCALE GENOMIC DNA]</scope>
    <source>
        <strain evidence="1 2">M0468</strain>
    </source>
</reference>
<dbReference type="Proteomes" id="UP001480082">
    <property type="component" value="Unassembled WGS sequence"/>
</dbReference>
<sequence length="774" mass="83677">MRFQRLDIPTFPCRSANEDVFDHTTGEITEKAEKSPHTLDGLRGASKRERIVRIWFGERYPNALVGVPTGARLGAWVLDVDVKRLADGTVVNGFETLKALEDIHGQLPATAMVSTANGGRHYYFKHVDGVRNRGGLGAALDCRGDGGYVISAGSAMADGRRYDWIDHDGEGMPEFAEAPEWLLDLVLPKPFEASSAEWSGRLVAVGENPSWVAAAVNDELATLANKREPGRGGLVNRTGYKLGQFIAAGALDRGQAEADLFAAAVANGVVAKDGEKEIRAKIRRGIESGLRQPRLVPDRSANDNDWQGDSGAAARHLLANYAKRKTEDAPAEAPTDAIAEDLPDYQLQAVADLEALTHPGGLVQDLIDWIVSSAEQPNRTLALAAALPMVAALMGPRYSTGSRDTRPNIYSVALAESGFGKEHARSQIKRLLAAGHGVFDKFGGPARIMSASALREVLEAHQSVNCQIDEFGGFIRDITDRRAGGHQRAISTDLRDYYSASATYFEGAAYRGNPPKRIHNPGLCIHGTSTPEQFWSALSSASAEDGLLPRLVLFNVDTEAPAVVKPSADVRYVPTALLARMADIAGIDVVGQRTGNLSKIKLATTATNSPITPEVVPWAEGATSLFESVKEAVAEREKRVVPEARPFVRRIIENAIKLALIVAVGIDHKEPIITEANIDWAASVAWTCAAGMLSQVTERLSDNPREANYKRIAALIRAAGRKGITTGRLADRLKSIDTRQRDEILKDLKEADAVREETASTGGRPRKRLVWTGP</sequence>
<organism evidence="1 2">
    <name type="scientific">Mesorhizobium australicum</name>
    <dbReference type="NCBI Taxonomy" id="536018"/>
    <lineage>
        <taxon>Bacteria</taxon>
        <taxon>Pseudomonadati</taxon>
        <taxon>Pseudomonadota</taxon>
        <taxon>Alphaproteobacteria</taxon>
        <taxon>Hyphomicrobiales</taxon>
        <taxon>Phyllobacteriaceae</taxon>
        <taxon>Mesorhizobium</taxon>
    </lineage>
</organism>
<accession>A0ACC6T676</accession>
<name>A0ACC6T676_9HYPH</name>
<evidence type="ECO:0000313" key="2">
    <source>
        <dbReference type="Proteomes" id="UP001480082"/>
    </source>
</evidence>
<dbReference type="EMBL" id="JAMYRI010000021">
    <property type="protein sequence ID" value="MER9287427.1"/>
    <property type="molecule type" value="Genomic_DNA"/>
</dbReference>
<comment type="caution">
    <text evidence="1">The sequence shown here is derived from an EMBL/GenBank/DDBJ whole genome shotgun (WGS) entry which is preliminary data.</text>
</comment>
<proteinExistence type="predicted"/>
<protein>
    <submittedName>
        <fullName evidence="1">Bifunctional DNA primase/polymerase</fullName>
    </submittedName>
</protein>